<organism evidence="8 9">
    <name type="scientific">Candidatus Magnetoglobus multicellularis str. Araruama</name>
    <dbReference type="NCBI Taxonomy" id="890399"/>
    <lineage>
        <taxon>Bacteria</taxon>
        <taxon>Pseudomonadati</taxon>
        <taxon>Thermodesulfobacteriota</taxon>
        <taxon>Desulfobacteria</taxon>
        <taxon>Desulfobacterales</taxon>
        <taxon>Desulfobacteraceae</taxon>
        <taxon>Candidatus Magnetoglobus</taxon>
    </lineage>
</organism>
<evidence type="ECO:0000256" key="3">
    <source>
        <dbReference type="ARBA" id="ARBA00022723"/>
    </source>
</evidence>
<dbReference type="EMBL" id="ATBP01000032">
    <property type="protein sequence ID" value="ETR73913.1"/>
    <property type="molecule type" value="Genomic_DNA"/>
</dbReference>
<keyword evidence="3 7" id="KW-0479">Metal-binding</keyword>
<comment type="cofactor">
    <cofactor evidence="7">
        <name>[2Fe-2S] cluster</name>
        <dbReference type="ChEBI" id="CHEBI:190135"/>
    </cofactor>
    <text evidence="7">Binds 1 [2Fe-2S] cluster.</text>
</comment>
<dbReference type="PANTHER" id="PTHR43342">
    <property type="entry name" value="NADH-QUINONE OXIDOREDUCTASE, E SUBUNIT"/>
    <property type="match status" value="1"/>
</dbReference>
<evidence type="ECO:0000313" key="9">
    <source>
        <dbReference type="Proteomes" id="UP000189670"/>
    </source>
</evidence>
<feature type="binding site" evidence="7">
    <location>
        <position position="90"/>
    </location>
    <ligand>
        <name>[2Fe-2S] cluster</name>
        <dbReference type="ChEBI" id="CHEBI:190135"/>
    </ligand>
</feature>
<dbReference type="AlphaFoldDB" id="A0A1V1PGN5"/>
<dbReference type="CDD" id="cd03064">
    <property type="entry name" value="TRX_Fd_NuoE"/>
    <property type="match status" value="1"/>
</dbReference>
<feature type="binding site" evidence="7">
    <location>
        <position position="95"/>
    </location>
    <ligand>
        <name>[2Fe-2S] cluster</name>
        <dbReference type="ChEBI" id="CHEBI:190135"/>
    </ligand>
</feature>
<dbReference type="InterPro" id="IPR042128">
    <property type="entry name" value="NuoE_dom"/>
</dbReference>
<keyword evidence="8" id="KW-0830">Ubiquinone</keyword>
<dbReference type="GO" id="GO:0051537">
    <property type="term" value="F:2 iron, 2 sulfur cluster binding"/>
    <property type="evidence" value="ECO:0007669"/>
    <property type="project" value="UniProtKB-KW"/>
</dbReference>
<accession>A0A1V1PGN5</accession>
<name>A0A1V1PGN5_9BACT</name>
<comment type="caution">
    <text evidence="8">The sequence shown here is derived from an EMBL/GenBank/DDBJ whole genome shotgun (WGS) entry which is preliminary data.</text>
</comment>
<dbReference type="Pfam" id="PF01257">
    <property type="entry name" value="2Fe-2S_thioredx"/>
    <property type="match status" value="1"/>
</dbReference>
<feature type="binding site" evidence="7">
    <location>
        <position position="135"/>
    </location>
    <ligand>
        <name>[2Fe-2S] cluster</name>
        <dbReference type="ChEBI" id="CHEBI:190135"/>
    </ligand>
</feature>
<dbReference type="GO" id="GO:0016491">
    <property type="term" value="F:oxidoreductase activity"/>
    <property type="evidence" value="ECO:0007669"/>
    <property type="project" value="InterPro"/>
</dbReference>
<evidence type="ECO:0000256" key="7">
    <source>
        <dbReference type="PIRSR" id="PIRSR000216-1"/>
    </source>
</evidence>
<dbReference type="InterPro" id="IPR002023">
    <property type="entry name" value="NuoE-like"/>
</dbReference>
<evidence type="ECO:0000256" key="2">
    <source>
        <dbReference type="ARBA" id="ARBA00022714"/>
    </source>
</evidence>
<dbReference type="PANTHER" id="PTHR43342:SF2">
    <property type="entry name" value="POTENTIAL NAD-REDUCING HYDROGENASE SUBUNIT"/>
    <property type="match status" value="1"/>
</dbReference>
<evidence type="ECO:0000256" key="1">
    <source>
        <dbReference type="ARBA" id="ARBA00010643"/>
    </source>
</evidence>
<dbReference type="SUPFAM" id="SSF52833">
    <property type="entry name" value="Thioredoxin-like"/>
    <property type="match status" value="1"/>
</dbReference>
<evidence type="ECO:0000256" key="6">
    <source>
        <dbReference type="ARBA" id="ARBA00034078"/>
    </source>
</evidence>
<evidence type="ECO:0000256" key="5">
    <source>
        <dbReference type="ARBA" id="ARBA00023014"/>
    </source>
</evidence>
<dbReference type="GO" id="GO:0046872">
    <property type="term" value="F:metal ion binding"/>
    <property type="evidence" value="ECO:0007669"/>
    <property type="project" value="UniProtKB-KW"/>
</dbReference>
<keyword evidence="2 7" id="KW-0001">2Fe-2S</keyword>
<dbReference type="Gene3D" id="1.10.10.1590">
    <property type="entry name" value="NADH-quinone oxidoreductase subunit E"/>
    <property type="match status" value="1"/>
</dbReference>
<dbReference type="PROSITE" id="PS01099">
    <property type="entry name" value="COMPLEX1_24K"/>
    <property type="match status" value="1"/>
</dbReference>
<dbReference type="PIRSF" id="PIRSF000216">
    <property type="entry name" value="NADH_DH_24kDa"/>
    <property type="match status" value="1"/>
</dbReference>
<comment type="cofactor">
    <cofactor evidence="6">
        <name>[2Fe-2S] cluster</name>
        <dbReference type="ChEBI" id="CHEBI:190135"/>
    </cofactor>
</comment>
<keyword evidence="4 7" id="KW-0408">Iron</keyword>
<proteinExistence type="inferred from homology"/>
<gene>
    <name evidence="8" type="primary">nuoE</name>
    <name evidence="8" type="ORF">OMM_06654</name>
</gene>
<sequence length="164" mass="18212">MLNIEKPEHPDITSDMWDHIDGIISENQHKPGALIAVLRQAQDVVGYLPPPLMEYISMGLNISKSEVYGVSTFYSLFSMTPKGRHTIKICMGTACYVKGIKETVDRVSNKYEIGFGETSSDRRFSMESVRCLGACGLAPVIVIGQDTHGDVKADNILNILDRYE</sequence>
<comment type="similarity">
    <text evidence="1">Belongs to the complex I 24 kDa subunit family.</text>
</comment>
<evidence type="ECO:0000313" key="8">
    <source>
        <dbReference type="EMBL" id="ETR73913.1"/>
    </source>
</evidence>
<reference evidence="9" key="1">
    <citation type="submission" date="2012-11" db="EMBL/GenBank/DDBJ databases">
        <authorList>
            <person name="Lucero-Rivera Y.E."/>
            <person name="Tovar-Ramirez D."/>
        </authorList>
    </citation>
    <scope>NUCLEOTIDE SEQUENCE [LARGE SCALE GENOMIC DNA]</scope>
    <source>
        <strain evidence="9">Araruama</strain>
    </source>
</reference>
<keyword evidence="5 7" id="KW-0411">Iron-sulfur</keyword>
<protein>
    <submittedName>
        <fullName evidence="8">NADH:ubiquinone oxidoreductase (Complex I) NuoE</fullName>
    </submittedName>
</protein>
<feature type="binding site" evidence="7">
    <location>
        <position position="131"/>
    </location>
    <ligand>
        <name>[2Fe-2S] cluster</name>
        <dbReference type="ChEBI" id="CHEBI:190135"/>
    </ligand>
</feature>
<dbReference type="InterPro" id="IPR036249">
    <property type="entry name" value="Thioredoxin-like_sf"/>
</dbReference>
<dbReference type="Gene3D" id="3.40.30.10">
    <property type="entry name" value="Glutaredoxin"/>
    <property type="match status" value="1"/>
</dbReference>
<dbReference type="InterPro" id="IPR041921">
    <property type="entry name" value="NuoE_N"/>
</dbReference>
<dbReference type="Proteomes" id="UP000189670">
    <property type="component" value="Unassembled WGS sequence"/>
</dbReference>
<evidence type="ECO:0000256" key="4">
    <source>
        <dbReference type="ARBA" id="ARBA00023004"/>
    </source>
</evidence>
<dbReference type="InterPro" id="IPR028431">
    <property type="entry name" value="NADP_DH_HndA-like"/>
</dbReference>